<evidence type="ECO:0000313" key="2">
    <source>
        <dbReference type="Proteomes" id="UP000095706"/>
    </source>
</evidence>
<accession>A0A174JLX9</accession>
<evidence type="ECO:0000313" key="1">
    <source>
        <dbReference type="EMBL" id="CUO99601.1"/>
    </source>
</evidence>
<dbReference type="AlphaFoldDB" id="A0A174JLX9"/>
<reference evidence="1 2" key="1">
    <citation type="submission" date="2015-09" db="EMBL/GenBank/DDBJ databases">
        <authorList>
            <consortium name="Pathogen Informatics"/>
        </authorList>
    </citation>
    <scope>NUCLEOTIDE SEQUENCE [LARGE SCALE GENOMIC DNA]</scope>
    <source>
        <strain evidence="1 2">2789STDY5608849</strain>
    </source>
</reference>
<dbReference type="Gene3D" id="1.10.10.10">
    <property type="entry name" value="Winged helix-like DNA-binding domain superfamily/Winged helix DNA-binding domain"/>
    <property type="match status" value="1"/>
</dbReference>
<gene>
    <name evidence="1" type="ORF">ERS852406_03332</name>
</gene>
<dbReference type="Proteomes" id="UP000095706">
    <property type="component" value="Unassembled WGS sequence"/>
</dbReference>
<sequence length="202" mass="23187">MTKYREILRLASLGLSQQNIADSSGVSKKTVNRVLKRAKELNIFGPLEANETDAVLVEKLFPSAQKQVSSTKRMPDFNYIQKELLRNGVNKKLLWTEYLEECRQSGDEPLMYSQFCYYIQQDEQKRRATMHINRKPGEQIEVDWAGDPAQITDPDTGEIIPAFLFVGVMTYSQYPYVEAFINEKQRAWITAHVHICMSTSAA</sequence>
<dbReference type="PANTHER" id="PTHR35004:SF8">
    <property type="entry name" value="TRANSPOSASE RV3428C-RELATED"/>
    <property type="match status" value="1"/>
</dbReference>
<proteinExistence type="predicted"/>
<dbReference type="InterPro" id="IPR036388">
    <property type="entry name" value="WH-like_DNA-bd_sf"/>
</dbReference>
<protein>
    <submittedName>
        <fullName evidence="1">Transposase and inactivated derivatives</fullName>
    </submittedName>
</protein>
<dbReference type="EMBL" id="CYYV01000027">
    <property type="protein sequence ID" value="CUO99601.1"/>
    <property type="molecule type" value="Genomic_DNA"/>
</dbReference>
<name>A0A174JLX9_9FIRM</name>
<organism evidence="1 2">
    <name type="scientific">Fusicatenibacter saccharivorans</name>
    <dbReference type="NCBI Taxonomy" id="1150298"/>
    <lineage>
        <taxon>Bacteria</taxon>
        <taxon>Bacillati</taxon>
        <taxon>Bacillota</taxon>
        <taxon>Clostridia</taxon>
        <taxon>Lachnospirales</taxon>
        <taxon>Lachnospiraceae</taxon>
        <taxon>Fusicatenibacter</taxon>
    </lineage>
</organism>
<dbReference type="PANTHER" id="PTHR35004">
    <property type="entry name" value="TRANSPOSASE RV3428C-RELATED"/>
    <property type="match status" value="1"/>
</dbReference>